<evidence type="ECO:0000313" key="3">
    <source>
        <dbReference type="Proteomes" id="UP000002139"/>
    </source>
</evidence>
<dbReference type="EMBL" id="AM746676">
    <property type="protein sequence ID" value="CAN99255.1"/>
    <property type="molecule type" value="Genomic_DNA"/>
</dbReference>
<dbReference type="KEGG" id="scl:sce9083"/>
<sequence length="119" mass="12496">MSFGPPAAAPRPRPAGEAEATELAATSSAPSTEPVVERGVALALRIRDDICRCETRECLHRTGATFRGTGGRAVSKIPEKSKVIEAARRETNACIKRISMAEDRAAAALEATHDAPEGG</sequence>
<evidence type="ECO:0000313" key="2">
    <source>
        <dbReference type="EMBL" id="CAN99255.1"/>
    </source>
</evidence>
<gene>
    <name evidence="2" type="ordered locus">sce9083</name>
</gene>
<protein>
    <submittedName>
        <fullName evidence="2">Uncharacterized protein</fullName>
    </submittedName>
</protein>
<feature type="compositionally biased region" description="Low complexity" evidence="1">
    <location>
        <begin position="15"/>
        <end position="34"/>
    </location>
</feature>
<keyword evidence="3" id="KW-1185">Reference proteome</keyword>
<reference evidence="2 3" key="1">
    <citation type="journal article" date="2007" name="Nat. Biotechnol.">
        <title>Complete genome sequence of the myxobacterium Sorangium cellulosum.</title>
        <authorList>
            <person name="Schneiker S."/>
            <person name="Perlova O."/>
            <person name="Kaiser O."/>
            <person name="Gerth K."/>
            <person name="Alici A."/>
            <person name="Altmeyer M.O."/>
            <person name="Bartels D."/>
            <person name="Bekel T."/>
            <person name="Beyer S."/>
            <person name="Bode E."/>
            <person name="Bode H.B."/>
            <person name="Bolten C.J."/>
            <person name="Choudhuri J.V."/>
            <person name="Doss S."/>
            <person name="Elnakady Y.A."/>
            <person name="Frank B."/>
            <person name="Gaigalat L."/>
            <person name="Goesmann A."/>
            <person name="Groeger C."/>
            <person name="Gross F."/>
            <person name="Jelsbak L."/>
            <person name="Jelsbak L."/>
            <person name="Kalinowski J."/>
            <person name="Kegler C."/>
            <person name="Knauber T."/>
            <person name="Konietzny S."/>
            <person name="Kopp M."/>
            <person name="Krause L."/>
            <person name="Krug D."/>
            <person name="Linke B."/>
            <person name="Mahmud T."/>
            <person name="Martinez-Arias R."/>
            <person name="McHardy A.C."/>
            <person name="Merai M."/>
            <person name="Meyer F."/>
            <person name="Mormann S."/>
            <person name="Munoz-Dorado J."/>
            <person name="Perez J."/>
            <person name="Pradella S."/>
            <person name="Rachid S."/>
            <person name="Raddatz G."/>
            <person name="Rosenau F."/>
            <person name="Rueckert C."/>
            <person name="Sasse F."/>
            <person name="Scharfe M."/>
            <person name="Schuster S.C."/>
            <person name="Suen G."/>
            <person name="Treuner-Lange A."/>
            <person name="Velicer G.J."/>
            <person name="Vorholter F.-J."/>
            <person name="Weissman K.J."/>
            <person name="Welch R.D."/>
            <person name="Wenzel S.C."/>
            <person name="Whitworth D.E."/>
            <person name="Wilhelm S."/>
            <person name="Wittmann C."/>
            <person name="Bloecker H."/>
            <person name="Puehler A."/>
            <person name="Mueller R."/>
        </authorList>
    </citation>
    <scope>NUCLEOTIDE SEQUENCE [LARGE SCALE GENOMIC DNA]</scope>
    <source>
        <strain evidence="3">So ce56</strain>
    </source>
</reference>
<organism evidence="2 3">
    <name type="scientific">Sorangium cellulosum (strain So ce56)</name>
    <name type="common">Polyangium cellulosum (strain So ce56)</name>
    <dbReference type="NCBI Taxonomy" id="448385"/>
    <lineage>
        <taxon>Bacteria</taxon>
        <taxon>Pseudomonadati</taxon>
        <taxon>Myxococcota</taxon>
        <taxon>Polyangia</taxon>
        <taxon>Polyangiales</taxon>
        <taxon>Polyangiaceae</taxon>
        <taxon>Sorangium</taxon>
    </lineage>
</organism>
<feature type="region of interest" description="Disordered" evidence="1">
    <location>
        <begin position="1"/>
        <end position="35"/>
    </location>
</feature>
<name>A9G9Y2_SORC5</name>
<accession>A9G9Y2</accession>
<evidence type="ECO:0000256" key="1">
    <source>
        <dbReference type="SAM" id="MobiDB-lite"/>
    </source>
</evidence>
<dbReference type="AlphaFoldDB" id="A9G9Y2"/>
<dbReference type="HOGENOM" id="CLU_2059892_0_0_7"/>
<proteinExistence type="predicted"/>
<dbReference type="Proteomes" id="UP000002139">
    <property type="component" value="Chromosome"/>
</dbReference>